<name>A0A364VC88_9CORY</name>
<dbReference type="InterPro" id="IPR027417">
    <property type="entry name" value="P-loop_NTPase"/>
</dbReference>
<proteinExistence type="predicted"/>
<dbReference type="PANTHER" id="PTHR41287:SF1">
    <property type="entry name" value="PROTEIN YMFN"/>
    <property type="match status" value="1"/>
</dbReference>
<organism evidence="1 2">
    <name type="scientific">Corynebacterium heidelbergense</name>
    <dbReference type="NCBI Taxonomy" id="2055947"/>
    <lineage>
        <taxon>Bacteria</taxon>
        <taxon>Bacillati</taxon>
        <taxon>Actinomycetota</taxon>
        <taxon>Actinomycetes</taxon>
        <taxon>Mycobacteriales</taxon>
        <taxon>Corynebacteriaceae</taxon>
        <taxon>Corynebacterium</taxon>
    </lineage>
</organism>
<gene>
    <name evidence="1" type="ORF">CWC39_04140</name>
</gene>
<dbReference type="PANTHER" id="PTHR41287">
    <property type="match status" value="1"/>
</dbReference>
<dbReference type="InterPro" id="IPR005021">
    <property type="entry name" value="Terminase_largesu-like"/>
</dbReference>
<evidence type="ECO:0000313" key="1">
    <source>
        <dbReference type="EMBL" id="RAV34247.1"/>
    </source>
</evidence>
<dbReference type="Proteomes" id="UP000251047">
    <property type="component" value="Unassembled WGS sequence"/>
</dbReference>
<evidence type="ECO:0008006" key="3">
    <source>
        <dbReference type="Google" id="ProtNLM"/>
    </source>
</evidence>
<comment type="caution">
    <text evidence="1">The sequence shown here is derived from an EMBL/GenBank/DDBJ whole genome shotgun (WGS) entry which is preliminary data.</text>
</comment>
<accession>A0A364VC88</accession>
<dbReference type="Gene3D" id="3.40.50.300">
    <property type="entry name" value="P-loop containing nucleotide triphosphate hydrolases"/>
    <property type="match status" value="1"/>
</dbReference>
<sequence length="487" mass="53669">MVPVSEPVGVQVPPIFHAPEWSESSGEDAVDLAGALGMDLLPWQQLVLRNALGEDQRGRWAAFQVALVVPRQNGKNFIVRARLLAGLFLFGEERLVHTAHVFKTAHNEYEALREIIERTPWLLDQVKAMPDSRETAIILKDGRRIDFLARSSRASGRGLQGDCVILDEAFALSSKLVSDLLPTLSSRPSPQVWYTSSTGFDYSETLLKVREKATKTPEENRRLLYMEWSADVNKLDWRSVDAVAASNPSLGYLQDWEWIKEAELDVMGEEEYQRERLGVWADASSAAAIGVDVWARSFVTAEGMIGAKVKRRSLALEVTADRDLAVLAGAALLRDGRVVVDIIAAKPGVAWIQDECRRVSKKHRPHAGIVIDSFSGAAALAPRLAEAGVPVSLAATRDITQGTAALYDRLVREDESGAPDPSVMHGEHPLLDDAAHTARRRLVGTSKTAWTWQQFGEVRVEPLRAITLALRGLDMEPVVKKKRGLAA</sequence>
<protein>
    <recommendedName>
        <fullName evidence="3">Terminase</fullName>
    </recommendedName>
</protein>
<reference evidence="1 2" key="1">
    <citation type="journal article" date="2018" name="Syst. Appl. Microbiol.">
        <title>Corynebacterium heidelbergense sp. nov., isolated from the preen glands of Egyptian geese (Alopochen aegyptiacus).</title>
        <authorList>
            <person name="Braun M.S."/>
            <person name="Wang E."/>
            <person name="Zimmermann S."/>
            <person name="Wink M."/>
        </authorList>
    </citation>
    <scope>NUCLEOTIDE SEQUENCE [LARGE SCALE GENOMIC DNA]</scope>
    <source>
        <strain evidence="1 2">DSM 104638</strain>
    </source>
</reference>
<dbReference type="RefSeq" id="WP_112769250.1">
    <property type="nucleotide sequence ID" value="NZ_PHQP01000022.1"/>
</dbReference>
<dbReference type="AlphaFoldDB" id="A0A364VC88"/>
<dbReference type="EMBL" id="PHQP01000022">
    <property type="protein sequence ID" value="RAV34247.1"/>
    <property type="molecule type" value="Genomic_DNA"/>
</dbReference>
<evidence type="ECO:0000313" key="2">
    <source>
        <dbReference type="Proteomes" id="UP000251047"/>
    </source>
</evidence>